<evidence type="ECO:0000313" key="13">
    <source>
        <dbReference type="EMBL" id="RFA07261.1"/>
    </source>
</evidence>
<dbReference type="InterPro" id="IPR051474">
    <property type="entry name" value="Anti-sigma-K/W_factor"/>
</dbReference>
<dbReference type="GO" id="GO:0016989">
    <property type="term" value="F:sigma factor antagonist activity"/>
    <property type="evidence" value="ECO:0007669"/>
    <property type="project" value="TreeGrafter"/>
</dbReference>
<evidence type="ECO:0000256" key="11">
    <source>
        <dbReference type="SAM" id="Phobius"/>
    </source>
</evidence>
<evidence type="ECO:0000256" key="10">
    <source>
        <dbReference type="ARBA" id="ARBA00030803"/>
    </source>
</evidence>
<dbReference type="PANTHER" id="PTHR37461:SF1">
    <property type="entry name" value="ANTI-SIGMA-K FACTOR RSKA"/>
    <property type="match status" value="1"/>
</dbReference>
<evidence type="ECO:0000256" key="5">
    <source>
        <dbReference type="ARBA" id="ARBA00022989"/>
    </source>
</evidence>
<dbReference type="GO" id="GO:0005886">
    <property type="term" value="C:plasma membrane"/>
    <property type="evidence" value="ECO:0007669"/>
    <property type="project" value="UniProtKB-SubCell"/>
</dbReference>
<evidence type="ECO:0000256" key="6">
    <source>
        <dbReference type="ARBA" id="ARBA00023015"/>
    </source>
</evidence>
<evidence type="ECO:0000313" key="14">
    <source>
        <dbReference type="Proteomes" id="UP000256709"/>
    </source>
</evidence>
<keyword evidence="5 11" id="KW-1133">Transmembrane helix</keyword>
<dbReference type="Pfam" id="PF10099">
    <property type="entry name" value="RskA_C"/>
    <property type="match status" value="1"/>
</dbReference>
<keyword evidence="8" id="KW-0804">Transcription</keyword>
<evidence type="ECO:0000256" key="9">
    <source>
        <dbReference type="ARBA" id="ARBA00029829"/>
    </source>
</evidence>
<dbReference type="GO" id="GO:0006417">
    <property type="term" value="P:regulation of translation"/>
    <property type="evidence" value="ECO:0007669"/>
    <property type="project" value="TreeGrafter"/>
</dbReference>
<evidence type="ECO:0000256" key="3">
    <source>
        <dbReference type="ARBA" id="ARBA00022475"/>
    </source>
</evidence>
<evidence type="ECO:0000256" key="1">
    <source>
        <dbReference type="ARBA" id="ARBA00004167"/>
    </source>
</evidence>
<evidence type="ECO:0000256" key="7">
    <source>
        <dbReference type="ARBA" id="ARBA00023136"/>
    </source>
</evidence>
<evidence type="ECO:0000256" key="8">
    <source>
        <dbReference type="ARBA" id="ARBA00023163"/>
    </source>
</evidence>
<keyword evidence="3" id="KW-1003">Cell membrane</keyword>
<dbReference type="InterPro" id="IPR018764">
    <property type="entry name" value="RskA_C"/>
</dbReference>
<dbReference type="RefSeq" id="WP_116283809.1">
    <property type="nucleotide sequence ID" value="NZ_NBXA01000026.1"/>
</dbReference>
<comment type="subcellular location">
    <subcellularLocation>
        <location evidence="2">Cell membrane</location>
    </subcellularLocation>
    <subcellularLocation>
        <location evidence="1">Membrane</location>
        <topology evidence="1">Single-pass membrane protein</topology>
    </subcellularLocation>
</comment>
<dbReference type="PANTHER" id="PTHR37461">
    <property type="entry name" value="ANTI-SIGMA-K FACTOR RSKA"/>
    <property type="match status" value="1"/>
</dbReference>
<dbReference type="Proteomes" id="UP000256709">
    <property type="component" value="Unassembled WGS sequence"/>
</dbReference>
<evidence type="ECO:0000256" key="2">
    <source>
        <dbReference type="ARBA" id="ARBA00004236"/>
    </source>
</evidence>
<gene>
    <name evidence="13" type="ORF">B7R21_13635</name>
</gene>
<feature type="transmembrane region" description="Helical" evidence="11">
    <location>
        <begin position="137"/>
        <end position="161"/>
    </location>
</feature>
<dbReference type="OrthoDB" id="153510at2"/>
<organism evidence="13 14">
    <name type="scientific">Subtercola boreus</name>
    <dbReference type="NCBI Taxonomy" id="120213"/>
    <lineage>
        <taxon>Bacteria</taxon>
        <taxon>Bacillati</taxon>
        <taxon>Actinomycetota</taxon>
        <taxon>Actinomycetes</taxon>
        <taxon>Micrococcales</taxon>
        <taxon>Microbacteriaceae</taxon>
        <taxon>Subtercola</taxon>
    </lineage>
</organism>
<dbReference type="Gene3D" id="1.10.10.1320">
    <property type="entry name" value="Anti-sigma factor, zinc-finger domain"/>
    <property type="match status" value="1"/>
</dbReference>
<reference evidence="13 14" key="1">
    <citation type="submission" date="2017-04" db="EMBL/GenBank/DDBJ databases">
        <title>Comparative genome analysis of Subtercola boreus.</title>
        <authorList>
            <person name="Cho Y.-J."/>
            <person name="Cho A."/>
            <person name="Kim O.-S."/>
            <person name="Lee J.-I."/>
        </authorList>
    </citation>
    <scope>NUCLEOTIDE SEQUENCE [LARGE SCALE GENOMIC DNA]</scope>
    <source>
        <strain evidence="13 14">P27444</strain>
    </source>
</reference>
<name>A0A3E0VBX8_9MICO</name>
<keyword evidence="4 11" id="KW-0812">Transmembrane</keyword>
<evidence type="ECO:0000256" key="4">
    <source>
        <dbReference type="ARBA" id="ARBA00022692"/>
    </source>
</evidence>
<dbReference type="InterPro" id="IPR041916">
    <property type="entry name" value="Anti_sigma_zinc_sf"/>
</dbReference>
<dbReference type="AlphaFoldDB" id="A0A3E0VBX8"/>
<protein>
    <recommendedName>
        <fullName evidence="10">Regulator of SigK</fullName>
    </recommendedName>
    <alternativeName>
        <fullName evidence="9">Sigma-K anti-sigma factor RskA</fullName>
    </alternativeName>
</protein>
<sequence>MTKEEQYLQSGAYALDALTPAEQVDFERALVDSPELATEVDELRATALLLALAATPVEPSADLKSRLMAQIAQTPQGLDTPDLHKTPVQDAPQHTLAAAPDGAPVTEAAPEVVEVSGFVPRTAAEDKARSRWFSRPVGALVAAAAAVAIFVGGGAVATQFAQNNSSSSSQQASASSLAAIYAASDVQTAHSTITGGGEATVLWSAKVGKAAVVAQGMPSLPAGKTYEAWYINGTTVTPAGTFTPGGDATTWHVLTGSMATGDVVGVTVEPAGGSQAPTTTPILTVAS</sequence>
<proteinExistence type="predicted"/>
<feature type="domain" description="Anti-sigma K factor RskA C-terminal" evidence="12">
    <location>
        <begin position="140"/>
        <end position="282"/>
    </location>
</feature>
<dbReference type="EMBL" id="NBXA01000026">
    <property type="protein sequence ID" value="RFA07261.1"/>
    <property type="molecule type" value="Genomic_DNA"/>
</dbReference>
<accession>A0A3E0VBX8</accession>
<keyword evidence="7 11" id="KW-0472">Membrane</keyword>
<evidence type="ECO:0000259" key="12">
    <source>
        <dbReference type="Pfam" id="PF10099"/>
    </source>
</evidence>
<comment type="caution">
    <text evidence="13">The sequence shown here is derived from an EMBL/GenBank/DDBJ whole genome shotgun (WGS) entry which is preliminary data.</text>
</comment>
<keyword evidence="6" id="KW-0805">Transcription regulation</keyword>